<sequence length="262" mass="29565">MNSVLREVPIFDNKVDIRSRLDKKNETDPIPAHTRYISNLLSGGDLNRSGINVVAKPRLAFGNIHYNAVEQGQFTIELAGRVAPSNNEVRIYLGYDNGEFRRNTESSPNYGGHNKVYYGSNLLVQSGSPALSIKLYKKPDWKIETQFGLDPNSELIVTHYHATEGFPKWPPILTTSNNIPLPHDLNITDKTELFIIGPPFDYRKGKSTYHQTRSFIAYSPKTSLSEYKEIVRELPKGVRSSSWIEIEFDSTITGANSSIDIF</sequence>
<evidence type="ECO:0000313" key="1">
    <source>
        <dbReference type="EMBL" id="GBH22261.1"/>
    </source>
</evidence>
<proteinExistence type="predicted"/>
<dbReference type="AlphaFoldDB" id="A0A2V0RAK8"/>
<protein>
    <submittedName>
        <fullName evidence="1">VP11</fullName>
    </submittedName>
</protein>
<accession>A0A2V0RAK8</accession>
<organism evidence="1">
    <name type="scientific">viral metagenome</name>
    <dbReference type="NCBI Taxonomy" id="1070528"/>
    <lineage>
        <taxon>unclassified sequences</taxon>
        <taxon>metagenomes</taxon>
        <taxon>organismal metagenomes</taxon>
    </lineage>
</organism>
<reference evidence="1" key="1">
    <citation type="submission" date="2017-04" db="EMBL/GenBank/DDBJ databases">
        <title>Unveiling RNA virosphere associated with marine microorganisms.</title>
        <authorList>
            <person name="Urayama S."/>
            <person name="Takaki Y."/>
            <person name="Nishi S."/>
            <person name="Yoshida Y."/>
            <person name="Deguchi S."/>
            <person name="Takai K."/>
            <person name="Nunoura T."/>
        </authorList>
    </citation>
    <scope>NUCLEOTIDE SEQUENCE</scope>
</reference>
<name>A0A2V0RAK8_9ZZZZ</name>
<dbReference type="EMBL" id="BDQB01000153">
    <property type="protein sequence ID" value="GBH22261.1"/>
    <property type="molecule type" value="Genomic_RNA"/>
</dbReference>
<comment type="caution">
    <text evidence="1">The sequence shown here is derived from an EMBL/GenBank/DDBJ whole genome shotgun (WGS) entry which is preliminary data.</text>
</comment>